<evidence type="ECO:0000313" key="8">
    <source>
        <dbReference type="EMBL" id="MBA0604334.1"/>
    </source>
</evidence>
<evidence type="ECO:0000256" key="1">
    <source>
        <dbReference type="ARBA" id="ARBA00004141"/>
    </source>
</evidence>
<dbReference type="PANTHER" id="PTHR23500:SF579">
    <property type="entry name" value="HEXOSE CARRIER PROTEIN HEX6-LIKE"/>
    <property type="match status" value="1"/>
</dbReference>
<feature type="domain" description="Major facilitator superfamily (MFS) profile" evidence="7">
    <location>
        <begin position="1"/>
        <end position="58"/>
    </location>
</feature>
<comment type="similarity">
    <text evidence="2">Belongs to the major facilitator superfamily. Sugar transporter (TC 2.A.1.1) family.</text>
</comment>
<dbReference type="InterPro" id="IPR005828">
    <property type="entry name" value="MFS_sugar_transport-like"/>
</dbReference>
<comment type="caution">
    <text evidence="8">The sequence shown here is derived from an EMBL/GenBank/DDBJ whole genome shotgun (WGS) entry which is preliminary data.</text>
</comment>
<dbReference type="PROSITE" id="PS50850">
    <property type="entry name" value="MFS"/>
    <property type="match status" value="1"/>
</dbReference>
<dbReference type="PANTHER" id="PTHR23500">
    <property type="entry name" value="SOLUTE CARRIER FAMILY 2, FACILITATED GLUCOSE TRANSPORTER"/>
    <property type="match status" value="1"/>
</dbReference>
<evidence type="ECO:0000256" key="3">
    <source>
        <dbReference type="ARBA" id="ARBA00022448"/>
    </source>
</evidence>
<keyword evidence="5" id="KW-1133">Transmembrane helix</keyword>
<sequence length="58" mass="6180">MLILGRVLLGVGVGFANQPVPLYISKMALPRHGGAMTICFQCGVGLYVLSTNIINFNT</sequence>
<dbReference type="Gene3D" id="1.20.1250.20">
    <property type="entry name" value="MFS general substrate transporter like domains"/>
    <property type="match status" value="1"/>
</dbReference>
<keyword evidence="9" id="KW-1185">Reference proteome</keyword>
<dbReference type="Proteomes" id="UP000593561">
    <property type="component" value="Unassembled WGS sequence"/>
</dbReference>
<protein>
    <recommendedName>
        <fullName evidence="7">Major facilitator superfamily (MFS) profile domain-containing protein</fullName>
    </recommendedName>
</protein>
<dbReference type="SUPFAM" id="SSF103473">
    <property type="entry name" value="MFS general substrate transporter"/>
    <property type="match status" value="1"/>
</dbReference>
<evidence type="ECO:0000313" key="9">
    <source>
        <dbReference type="Proteomes" id="UP000593561"/>
    </source>
</evidence>
<dbReference type="InterPro" id="IPR045262">
    <property type="entry name" value="STP/PLT_plant"/>
</dbReference>
<evidence type="ECO:0000256" key="6">
    <source>
        <dbReference type="ARBA" id="ARBA00023136"/>
    </source>
</evidence>
<evidence type="ECO:0000256" key="2">
    <source>
        <dbReference type="ARBA" id="ARBA00010992"/>
    </source>
</evidence>
<reference evidence="8 9" key="1">
    <citation type="journal article" date="2019" name="Genome Biol. Evol.">
        <title>Insights into the evolution of the New World diploid cottons (Gossypium, subgenus Houzingenia) based on genome sequencing.</title>
        <authorList>
            <person name="Grover C.E."/>
            <person name="Arick M.A. 2nd"/>
            <person name="Thrash A."/>
            <person name="Conover J.L."/>
            <person name="Sanders W.S."/>
            <person name="Peterson D.G."/>
            <person name="Frelichowski J.E."/>
            <person name="Scheffler J.A."/>
            <person name="Scheffler B.E."/>
            <person name="Wendel J.F."/>
        </authorList>
    </citation>
    <scope>NUCLEOTIDE SEQUENCE [LARGE SCALE GENOMIC DNA]</scope>
    <source>
        <strain evidence="8">27</strain>
        <tissue evidence="8">Leaf</tissue>
    </source>
</reference>
<dbReference type="InterPro" id="IPR020846">
    <property type="entry name" value="MFS_dom"/>
</dbReference>
<comment type="subcellular location">
    <subcellularLocation>
        <location evidence="1">Membrane</location>
        <topology evidence="1">Multi-pass membrane protein</topology>
    </subcellularLocation>
</comment>
<keyword evidence="4" id="KW-0812">Transmembrane</keyword>
<accession>A0A7J8QRX0</accession>
<proteinExistence type="inferred from homology"/>
<gene>
    <name evidence="8" type="ORF">Godav_017001</name>
</gene>
<dbReference type="EMBL" id="JABFAC010000001">
    <property type="protein sequence ID" value="MBA0604334.1"/>
    <property type="molecule type" value="Genomic_DNA"/>
</dbReference>
<dbReference type="GO" id="GO:0016020">
    <property type="term" value="C:membrane"/>
    <property type="evidence" value="ECO:0007669"/>
    <property type="project" value="UniProtKB-SubCell"/>
</dbReference>
<keyword evidence="3" id="KW-0813">Transport</keyword>
<dbReference type="InterPro" id="IPR036259">
    <property type="entry name" value="MFS_trans_sf"/>
</dbReference>
<dbReference type="Pfam" id="PF00083">
    <property type="entry name" value="Sugar_tr"/>
    <property type="match status" value="1"/>
</dbReference>
<name>A0A7J8QRX0_GOSDV</name>
<keyword evidence="6" id="KW-0472">Membrane</keyword>
<organism evidence="8 9">
    <name type="scientific">Gossypium davidsonii</name>
    <name type="common">Davidson's cotton</name>
    <name type="synonym">Gossypium klotzschianum subsp. davidsonii</name>
    <dbReference type="NCBI Taxonomy" id="34287"/>
    <lineage>
        <taxon>Eukaryota</taxon>
        <taxon>Viridiplantae</taxon>
        <taxon>Streptophyta</taxon>
        <taxon>Embryophyta</taxon>
        <taxon>Tracheophyta</taxon>
        <taxon>Spermatophyta</taxon>
        <taxon>Magnoliopsida</taxon>
        <taxon>eudicotyledons</taxon>
        <taxon>Gunneridae</taxon>
        <taxon>Pentapetalae</taxon>
        <taxon>rosids</taxon>
        <taxon>malvids</taxon>
        <taxon>Malvales</taxon>
        <taxon>Malvaceae</taxon>
        <taxon>Malvoideae</taxon>
        <taxon>Gossypium</taxon>
    </lineage>
</organism>
<evidence type="ECO:0000256" key="4">
    <source>
        <dbReference type="ARBA" id="ARBA00022692"/>
    </source>
</evidence>
<dbReference type="GO" id="GO:0015144">
    <property type="term" value="F:carbohydrate transmembrane transporter activity"/>
    <property type="evidence" value="ECO:0007669"/>
    <property type="project" value="InterPro"/>
</dbReference>
<evidence type="ECO:0000256" key="5">
    <source>
        <dbReference type="ARBA" id="ARBA00022989"/>
    </source>
</evidence>
<evidence type="ECO:0000259" key="7">
    <source>
        <dbReference type="PROSITE" id="PS50850"/>
    </source>
</evidence>
<dbReference type="AlphaFoldDB" id="A0A7J8QRX0"/>